<sequence>MKLPLTDSEKQKLRAAHIKLTQVTQMTPFELSQVIDCEQARAEVLIGLAQFQSIPSIGPRAAQMMVHHLGFTCLDEVKNQEPAHLLDLFESRVGHRVDPCVEDQIRCIVHHANEPNSRLEWPDFTKERKTYRDSCGYPDNRPKS</sequence>
<dbReference type="InterPro" id="IPR021725">
    <property type="entry name" value="Cdd1"/>
</dbReference>
<keyword evidence="2" id="KW-1185">Reference proteome</keyword>
<evidence type="ECO:0000313" key="2">
    <source>
        <dbReference type="Proteomes" id="UP000239663"/>
    </source>
</evidence>
<organism evidence="1 2">
    <name type="scientific">Pradoshia eiseniae</name>
    <dbReference type="NCBI Taxonomy" id="2064768"/>
    <lineage>
        <taxon>Bacteria</taxon>
        <taxon>Bacillati</taxon>
        <taxon>Bacillota</taxon>
        <taxon>Bacilli</taxon>
        <taxon>Bacillales</taxon>
        <taxon>Bacillaceae</taxon>
        <taxon>Pradoshia</taxon>
    </lineage>
</organism>
<dbReference type="Proteomes" id="UP000239663">
    <property type="component" value="Unassembled WGS sequence"/>
</dbReference>
<accession>A0A2S7MYB0</accession>
<dbReference type="Pfam" id="PF11731">
    <property type="entry name" value="Cdd1"/>
    <property type="match status" value="1"/>
</dbReference>
<protein>
    <submittedName>
        <fullName evidence="1">Pathogenicity locus</fullName>
    </submittedName>
</protein>
<comment type="caution">
    <text evidence="1">The sequence shown here is derived from an EMBL/GenBank/DDBJ whole genome shotgun (WGS) entry which is preliminary data.</text>
</comment>
<evidence type="ECO:0000313" key="1">
    <source>
        <dbReference type="EMBL" id="PQD94791.1"/>
    </source>
</evidence>
<dbReference type="OrthoDB" id="666031at2"/>
<proteinExistence type="predicted"/>
<dbReference type="EMBL" id="PKOZ01000007">
    <property type="protein sequence ID" value="PQD94791.1"/>
    <property type="molecule type" value="Genomic_DNA"/>
</dbReference>
<dbReference type="RefSeq" id="WP_104849866.1">
    <property type="nucleotide sequence ID" value="NZ_PKOZ01000007.1"/>
</dbReference>
<reference evidence="1 2" key="1">
    <citation type="submission" date="2017-12" db="EMBL/GenBank/DDBJ databases">
        <title>Taxonomic description and draft genome of Pradoshia cofamensis Gen. nov., sp. nov., a thermotolerant bacillale isolated from anterior gut of earthworm Eisenia fetida.</title>
        <authorList>
            <person name="Saha T."/>
            <person name="Chakraborty R."/>
        </authorList>
    </citation>
    <scope>NUCLEOTIDE SEQUENCE [LARGE SCALE GENOMIC DNA]</scope>
    <source>
        <strain evidence="1 2">EAG3</strain>
    </source>
</reference>
<gene>
    <name evidence="1" type="ORF">CYL18_12560</name>
</gene>
<dbReference type="AlphaFoldDB" id="A0A2S7MYB0"/>
<name>A0A2S7MYB0_9BACI</name>